<comment type="cofactor">
    <cofactor evidence="1">
        <name>FAD</name>
        <dbReference type="ChEBI" id="CHEBI:57692"/>
    </cofactor>
</comment>
<dbReference type="InterPro" id="IPR009100">
    <property type="entry name" value="AcylCoA_DH/oxidase_NM_dom_sf"/>
</dbReference>
<evidence type="ECO:0000313" key="8">
    <source>
        <dbReference type="EMBL" id="MEX0428105.1"/>
    </source>
</evidence>
<feature type="domain" description="Acyl-CoA dehydrogenase/oxidase C-terminal" evidence="6">
    <location>
        <begin position="224"/>
        <end position="359"/>
    </location>
</feature>
<evidence type="ECO:0000256" key="1">
    <source>
        <dbReference type="ARBA" id="ARBA00001974"/>
    </source>
</evidence>
<dbReference type="Gene3D" id="1.20.140.10">
    <property type="entry name" value="Butyryl-CoA Dehydrogenase, subunit A, domain 3"/>
    <property type="match status" value="1"/>
</dbReference>
<dbReference type="Gene3D" id="1.10.540.10">
    <property type="entry name" value="Acyl-CoA dehydrogenase/oxidase, N-terminal domain"/>
    <property type="match status" value="1"/>
</dbReference>
<dbReference type="Proteomes" id="UP001556631">
    <property type="component" value="Unassembled WGS sequence"/>
</dbReference>
<evidence type="ECO:0000259" key="6">
    <source>
        <dbReference type="Pfam" id="PF00441"/>
    </source>
</evidence>
<evidence type="ECO:0000256" key="2">
    <source>
        <dbReference type="ARBA" id="ARBA00009347"/>
    </source>
</evidence>
<dbReference type="EC" id="1.-.-.-" evidence="8"/>
<dbReference type="InterPro" id="IPR037069">
    <property type="entry name" value="AcylCoA_DH/ox_N_sf"/>
</dbReference>
<evidence type="ECO:0000259" key="7">
    <source>
        <dbReference type="Pfam" id="PF02771"/>
    </source>
</evidence>
<dbReference type="Pfam" id="PF00441">
    <property type="entry name" value="Acyl-CoA_dh_1"/>
    <property type="match status" value="1"/>
</dbReference>
<dbReference type="PANTHER" id="PTHR43884">
    <property type="entry name" value="ACYL-COA DEHYDROGENASE"/>
    <property type="match status" value="1"/>
</dbReference>
<evidence type="ECO:0000256" key="5">
    <source>
        <dbReference type="ARBA" id="ARBA00023002"/>
    </source>
</evidence>
<gene>
    <name evidence="8" type="ORF">AB3X52_10790</name>
</gene>
<sequence>MTATHARDDVELRDTELEQDLRTTVRDFLADRCEPGAVAALYDGDRSAVAGLWKGLAGDLGLAGLLVPEEYGGAGASAREAAVVLEELGRSVAPVPFLTSSVIATTTLLAGPTDAGRELLTGLATGERTAALALPLTAAVGDDLTDASVRSPVVSVAGAIEADVLLVPAVAEGGLELRAVPASAVTVTPVVSLDMSRQLADVTVDAPAAADAPVVVGAPAALDAIRQGLMAGTALLAAEQVGVAQWCLAQTVAYLKQRRQFGRIVGGFQALKHRLADLYTSVEGASAAATYAAAVLAAEGPATQEAEIAARVAAAWCGDVAVTAGEEAVQLHGGIGMTWEHPTHLYLKRAKADQLALGLPGAHRARLGDLVDLTV</sequence>
<keyword evidence="4" id="KW-0274">FAD</keyword>
<accession>A0ABV3SYT4</accession>
<dbReference type="InterPro" id="IPR009075">
    <property type="entry name" value="AcylCo_DH/oxidase_C"/>
</dbReference>
<evidence type="ECO:0000313" key="9">
    <source>
        <dbReference type="Proteomes" id="UP001556631"/>
    </source>
</evidence>
<evidence type="ECO:0000256" key="4">
    <source>
        <dbReference type="ARBA" id="ARBA00022827"/>
    </source>
</evidence>
<comment type="similarity">
    <text evidence="2">Belongs to the acyl-CoA dehydrogenase family.</text>
</comment>
<protein>
    <submittedName>
        <fullName evidence="8">Acyl-CoA dehydrogenase family protein</fullName>
        <ecNumber evidence="8">1.-.-.-</ecNumber>
    </submittedName>
</protein>
<reference evidence="8 9" key="1">
    <citation type="submission" date="2024-07" db="EMBL/GenBank/DDBJ databases">
        <authorList>
            <person name="Lee S."/>
            <person name="Kang M."/>
        </authorList>
    </citation>
    <scope>NUCLEOTIDE SEQUENCE [LARGE SCALE GENOMIC DNA]</scope>
    <source>
        <strain evidence="8 9">DS6</strain>
    </source>
</reference>
<proteinExistence type="inferred from homology"/>
<keyword evidence="5 8" id="KW-0560">Oxidoreductase</keyword>
<dbReference type="SUPFAM" id="SSF47203">
    <property type="entry name" value="Acyl-CoA dehydrogenase C-terminal domain-like"/>
    <property type="match status" value="1"/>
</dbReference>
<dbReference type="InterPro" id="IPR036250">
    <property type="entry name" value="AcylCo_DH-like_C"/>
</dbReference>
<dbReference type="Pfam" id="PF02771">
    <property type="entry name" value="Acyl-CoA_dh_N"/>
    <property type="match status" value="1"/>
</dbReference>
<dbReference type="PANTHER" id="PTHR43884:SF20">
    <property type="entry name" value="ACYL-COA DEHYDROGENASE FADE28"/>
    <property type="match status" value="1"/>
</dbReference>
<dbReference type="InterPro" id="IPR013786">
    <property type="entry name" value="AcylCoA_DH/ox_N"/>
</dbReference>
<dbReference type="EMBL" id="JBFPJR010000016">
    <property type="protein sequence ID" value="MEX0428105.1"/>
    <property type="molecule type" value="Genomic_DNA"/>
</dbReference>
<dbReference type="GO" id="GO:0016491">
    <property type="term" value="F:oxidoreductase activity"/>
    <property type="evidence" value="ECO:0007669"/>
    <property type="project" value="UniProtKB-KW"/>
</dbReference>
<dbReference type="RefSeq" id="WP_367994073.1">
    <property type="nucleotide sequence ID" value="NZ_JBFPJR010000016.1"/>
</dbReference>
<comment type="caution">
    <text evidence="8">The sequence shown here is derived from an EMBL/GenBank/DDBJ whole genome shotgun (WGS) entry which is preliminary data.</text>
</comment>
<keyword evidence="3" id="KW-0285">Flavoprotein</keyword>
<organism evidence="8 9">
    <name type="scientific">Nocardioides eburneus</name>
    <dbReference type="NCBI Taxonomy" id="3231482"/>
    <lineage>
        <taxon>Bacteria</taxon>
        <taxon>Bacillati</taxon>
        <taxon>Actinomycetota</taxon>
        <taxon>Actinomycetes</taxon>
        <taxon>Propionibacteriales</taxon>
        <taxon>Nocardioidaceae</taxon>
        <taxon>Nocardioides</taxon>
    </lineage>
</organism>
<dbReference type="SUPFAM" id="SSF56645">
    <property type="entry name" value="Acyl-CoA dehydrogenase NM domain-like"/>
    <property type="match status" value="1"/>
</dbReference>
<keyword evidence="9" id="KW-1185">Reference proteome</keyword>
<evidence type="ECO:0000256" key="3">
    <source>
        <dbReference type="ARBA" id="ARBA00022630"/>
    </source>
</evidence>
<feature type="domain" description="Acyl-CoA dehydrogenase/oxidase N-terminal" evidence="7">
    <location>
        <begin position="15"/>
        <end position="127"/>
    </location>
</feature>
<name>A0ABV3SYT4_9ACTN</name>